<evidence type="ECO:0000259" key="16">
    <source>
        <dbReference type="PROSITE" id="PS50011"/>
    </source>
</evidence>
<dbReference type="GO" id="GO:0033554">
    <property type="term" value="P:cellular response to stress"/>
    <property type="evidence" value="ECO:0007669"/>
    <property type="project" value="TreeGrafter"/>
</dbReference>
<dbReference type="PROSITE" id="PS00107">
    <property type="entry name" value="PROTEIN_KINASE_ATP"/>
    <property type="match status" value="1"/>
</dbReference>
<dbReference type="AlphaFoldDB" id="A0A673VGW5"/>
<keyword evidence="9 14" id="KW-0067">ATP-binding</keyword>
<evidence type="ECO:0000256" key="9">
    <source>
        <dbReference type="ARBA" id="ARBA00022840"/>
    </source>
</evidence>
<comment type="catalytic activity">
    <reaction evidence="12">
        <text>L-threonyl-[protein] + ATP = O-phospho-L-threonyl-[protein] + ADP + H(+)</text>
        <dbReference type="Rhea" id="RHEA:46608"/>
        <dbReference type="Rhea" id="RHEA-COMP:11060"/>
        <dbReference type="Rhea" id="RHEA-COMP:11605"/>
        <dbReference type="ChEBI" id="CHEBI:15378"/>
        <dbReference type="ChEBI" id="CHEBI:30013"/>
        <dbReference type="ChEBI" id="CHEBI:30616"/>
        <dbReference type="ChEBI" id="CHEBI:61977"/>
        <dbReference type="ChEBI" id="CHEBI:456216"/>
        <dbReference type="EC" id="2.7.11.25"/>
    </reaction>
</comment>
<keyword evidence="11" id="KW-0175">Coiled coil</keyword>
<dbReference type="FunFam" id="1.10.510.10:FF:000054">
    <property type="entry name" value="Mitogen-activated protein kinase kinase kinase 5"/>
    <property type="match status" value="1"/>
</dbReference>
<evidence type="ECO:0000313" key="17">
    <source>
        <dbReference type="Ensembl" id="ENSSSUP00005036104.1"/>
    </source>
</evidence>
<dbReference type="GO" id="GO:0046872">
    <property type="term" value="F:metal ion binding"/>
    <property type="evidence" value="ECO:0007669"/>
    <property type="project" value="UniProtKB-KW"/>
</dbReference>
<evidence type="ECO:0000256" key="8">
    <source>
        <dbReference type="ARBA" id="ARBA00022777"/>
    </source>
</evidence>
<name>A0A673VGW5_SURSU</name>
<dbReference type="Gene3D" id="3.30.200.20">
    <property type="entry name" value="Phosphorylase Kinase, domain 1"/>
    <property type="match status" value="1"/>
</dbReference>
<feature type="domain" description="Protein kinase" evidence="16">
    <location>
        <begin position="100"/>
        <end position="356"/>
    </location>
</feature>
<organism evidence="17 18">
    <name type="scientific">Suricata suricatta</name>
    <name type="common">Meerkat</name>
    <dbReference type="NCBI Taxonomy" id="37032"/>
    <lineage>
        <taxon>Eukaryota</taxon>
        <taxon>Metazoa</taxon>
        <taxon>Chordata</taxon>
        <taxon>Craniata</taxon>
        <taxon>Vertebrata</taxon>
        <taxon>Euteleostomi</taxon>
        <taxon>Mammalia</taxon>
        <taxon>Eutheria</taxon>
        <taxon>Laurasiatheria</taxon>
        <taxon>Carnivora</taxon>
        <taxon>Feliformia</taxon>
        <taxon>Herpestidae</taxon>
        <taxon>Suricata</taxon>
    </lineage>
</organism>
<comment type="cofactor">
    <cofactor evidence="1">
        <name>Mg(2+)</name>
        <dbReference type="ChEBI" id="CHEBI:18420"/>
    </cofactor>
</comment>
<evidence type="ECO:0000256" key="1">
    <source>
        <dbReference type="ARBA" id="ARBA00001946"/>
    </source>
</evidence>
<keyword evidence="7 14" id="KW-0547">Nucleotide-binding</keyword>
<proteinExistence type="inferred from homology"/>
<evidence type="ECO:0000256" key="3">
    <source>
        <dbReference type="ARBA" id="ARBA00012406"/>
    </source>
</evidence>
<keyword evidence="4 15" id="KW-0723">Serine/threonine-protein kinase</keyword>
<keyword evidence="6" id="KW-0479">Metal-binding</keyword>
<dbReference type="Gene3D" id="1.10.510.10">
    <property type="entry name" value="Transferase(Phosphotransferase) domain 1"/>
    <property type="match status" value="1"/>
</dbReference>
<keyword evidence="5" id="KW-0808">Transferase</keyword>
<evidence type="ECO:0000256" key="6">
    <source>
        <dbReference type="ARBA" id="ARBA00022723"/>
    </source>
</evidence>
<evidence type="ECO:0000256" key="14">
    <source>
        <dbReference type="PROSITE-ProRule" id="PRU10141"/>
    </source>
</evidence>
<dbReference type="PANTHER" id="PTHR11584">
    <property type="entry name" value="SERINE/THREONINE PROTEIN KINASE"/>
    <property type="match status" value="1"/>
</dbReference>
<evidence type="ECO:0000256" key="15">
    <source>
        <dbReference type="RuleBase" id="RU000304"/>
    </source>
</evidence>
<dbReference type="GO" id="GO:0004709">
    <property type="term" value="F:MAP kinase kinase kinase activity"/>
    <property type="evidence" value="ECO:0007669"/>
    <property type="project" value="UniProtKB-EC"/>
</dbReference>
<dbReference type="SMART" id="SM00220">
    <property type="entry name" value="S_TKc"/>
    <property type="match status" value="1"/>
</dbReference>
<dbReference type="Pfam" id="PF00069">
    <property type="entry name" value="Pkinase"/>
    <property type="match status" value="1"/>
</dbReference>
<comment type="catalytic activity">
    <reaction evidence="13">
        <text>L-seryl-[protein] + ATP = O-phospho-L-seryl-[protein] + ADP + H(+)</text>
        <dbReference type="Rhea" id="RHEA:17989"/>
        <dbReference type="Rhea" id="RHEA-COMP:9863"/>
        <dbReference type="Rhea" id="RHEA-COMP:11604"/>
        <dbReference type="ChEBI" id="CHEBI:15378"/>
        <dbReference type="ChEBI" id="CHEBI:29999"/>
        <dbReference type="ChEBI" id="CHEBI:30616"/>
        <dbReference type="ChEBI" id="CHEBI:83421"/>
        <dbReference type="ChEBI" id="CHEBI:456216"/>
        <dbReference type="EC" id="2.7.11.25"/>
    </reaction>
</comment>
<evidence type="ECO:0000256" key="11">
    <source>
        <dbReference type="ARBA" id="ARBA00023054"/>
    </source>
</evidence>
<dbReference type="OMA" id="CHERRAA"/>
<accession>A0A673VGW5</accession>
<dbReference type="InterPro" id="IPR011009">
    <property type="entry name" value="Kinase-like_dom_sf"/>
</dbReference>
<dbReference type="EC" id="2.7.11.25" evidence="3"/>
<keyword evidence="10" id="KW-0460">Magnesium</keyword>
<dbReference type="InterPro" id="IPR017441">
    <property type="entry name" value="Protein_kinase_ATP_BS"/>
</dbReference>
<dbReference type="PANTHER" id="PTHR11584:SF363">
    <property type="entry name" value="MITOGEN-ACTIVATED PROTEIN KINASE KINASE KINASE 15"/>
    <property type="match status" value="1"/>
</dbReference>
<dbReference type="FunFam" id="3.30.200.20:FF:000067">
    <property type="entry name" value="Mitogen-activated protein kinase kinase kinase 5"/>
    <property type="match status" value="1"/>
</dbReference>
<reference evidence="17" key="2">
    <citation type="submission" date="2025-09" db="UniProtKB">
        <authorList>
            <consortium name="Ensembl"/>
        </authorList>
    </citation>
    <scope>IDENTIFICATION</scope>
</reference>
<gene>
    <name evidence="17" type="primary">MAP3K15</name>
</gene>
<comment type="similarity">
    <text evidence="2">Belongs to the protein kinase superfamily. STE Ser/Thr protein kinase family. MAP kinase kinase kinase subfamily.</text>
</comment>
<dbReference type="Proteomes" id="UP000472268">
    <property type="component" value="Unplaced"/>
</dbReference>
<feature type="binding site" evidence="14">
    <location>
        <position position="129"/>
    </location>
    <ligand>
        <name>ATP</name>
        <dbReference type="ChEBI" id="CHEBI:30616"/>
    </ligand>
</feature>
<dbReference type="InterPro" id="IPR000719">
    <property type="entry name" value="Prot_kinase_dom"/>
</dbReference>
<evidence type="ECO:0000256" key="7">
    <source>
        <dbReference type="ARBA" id="ARBA00022741"/>
    </source>
</evidence>
<sequence>SDLTCCEHLSELRGEEPTRVLCPSVSMHSASQEITGASMAQPRDTFVLIIEKNQLECSCTIAFGHEIGGTNGFYGAPTEIVCFLVLLLCLLQYEYDHNANGDRVVLGKGSYGTVYAGRDLSNHVRIAIKEIPERDSRDLQLLQDEIALHKYLKHRNIVQYLGSVFEDGYIKIFMERVPGGSLSALLRSTWGPMKEPTIRLYTKQILEGLKYLHANQIVHRDIKGDNVLVNMYSGVVKISDFGTSKRLAGLNLYTGTFTGTLQYMAPEIINQGPQGYGAPADIWSLGCTVIEMATGRPPFDELGEPQAAMFRVGMFKIHPEIPEGLSADAKAFILSCFEPDPHKRATAAQLLKEGFLRVPGAPCWPWAPLENPWAAATAAAATTARSSRTMMRRWMCSSRRPRHPSIGSTTGLGMAHPPFPRLWACEGYSLSPGAKSLPGQS</sequence>
<protein>
    <recommendedName>
        <fullName evidence="3">mitogen-activated protein kinase kinase kinase</fullName>
        <ecNumber evidence="3">2.7.11.25</ecNumber>
    </recommendedName>
</protein>
<dbReference type="GO" id="GO:0005524">
    <property type="term" value="F:ATP binding"/>
    <property type="evidence" value="ECO:0007669"/>
    <property type="project" value="UniProtKB-UniRule"/>
</dbReference>
<dbReference type="PROSITE" id="PS50011">
    <property type="entry name" value="PROTEIN_KINASE_DOM"/>
    <property type="match status" value="1"/>
</dbReference>
<dbReference type="SUPFAM" id="SSF56112">
    <property type="entry name" value="Protein kinase-like (PK-like)"/>
    <property type="match status" value="1"/>
</dbReference>
<keyword evidence="18" id="KW-1185">Reference proteome</keyword>
<evidence type="ECO:0000256" key="10">
    <source>
        <dbReference type="ARBA" id="ARBA00022842"/>
    </source>
</evidence>
<evidence type="ECO:0000256" key="2">
    <source>
        <dbReference type="ARBA" id="ARBA00006529"/>
    </source>
</evidence>
<evidence type="ECO:0000313" key="18">
    <source>
        <dbReference type="Proteomes" id="UP000472268"/>
    </source>
</evidence>
<evidence type="ECO:0000256" key="13">
    <source>
        <dbReference type="ARBA" id="ARBA00048329"/>
    </source>
</evidence>
<evidence type="ECO:0000256" key="12">
    <source>
        <dbReference type="ARBA" id="ARBA00047559"/>
    </source>
</evidence>
<keyword evidence="8" id="KW-0418">Kinase</keyword>
<evidence type="ECO:0000256" key="5">
    <source>
        <dbReference type="ARBA" id="ARBA00022679"/>
    </source>
</evidence>
<dbReference type="InterPro" id="IPR008271">
    <property type="entry name" value="Ser/Thr_kinase_AS"/>
</dbReference>
<reference evidence="17" key="1">
    <citation type="submission" date="2025-08" db="UniProtKB">
        <authorList>
            <consortium name="Ensembl"/>
        </authorList>
    </citation>
    <scope>IDENTIFICATION</scope>
</reference>
<evidence type="ECO:0000256" key="4">
    <source>
        <dbReference type="ARBA" id="ARBA00022527"/>
    </source>
</evidence>
<dbReference type="PROSITE" id="PS00108">
    <property type="entry name" value="PROTEIN_KINASE_ST"/>
    <property type="match status" value="1"/>
</dbReference>
<dbReference type="CDD" id="cd06624">
    <property type="entry name" value="STKc_ASK"/>
    <property type="match status" value="1"/>
</dbReference>
<dbReference type="Ensembl" id="ENSSSUT00005041110.1">
    <property type="protein sequence ID" value="ENSSSUP00005036104.1"/>
    <property type="gene ID" value="ENSSSUG00005023088.1"/>
</dbReference>